<dbReference type="Proteomes" id="UP001565368">
    <property type="component" value="Unassembled WGS sequence"/>
</dbReference>
<keyword evidence="2" id="KW-1133">Transmembrane helix</keyword>
<gene>
    <name evidence="4" type="ORF">Q8F55_006601</name>
</gene>
<dbReference type="GeneID" id="95987644"/>
<evidence type="ECO:0000256" key="2">
    <source>
        <dbReference type="SAM" id="Phobius"/>
    </source>
</evidence>
<proteinExistence type="predicted"/>
<sequence length="221" mass="22361">MHLASLLLLALPLALAQSPTASGSTSVAPSAWPNDKPLPSLAPPPGPGTPGSTALPVPARKGVTFSTPNATAYWVKGKGSTYNEAVWTSLYHNAEVGALAPFSLWVAHTNVSMLGKSSLVSNNLLQVQPGLDPLHNPNSTVFYAGNLDSVVPGPGYVAALIVSGNEIFAVSEPFEIKPEGTKSLATSKPSKAGRRAALPVGSGVALLVGAVGVLGGAALLV</sequence>
<keyword evidence="2" id="KW-0812">Transmembrane</keyword>
<name>A0ABR3PXN8_9TREE</name>
<organism evidence="4 5">
    <name type="scientific">Vanrija albida</name>
    <dbReference type="NCBI Taxonomy" id="181172"/>
    <lineage>
        <taxon>Eukaryota</taxon>
        <taxon>Fungi</taxon>
        <taxon>Dikarya</taxon>
        <taxon>Basidiomycota</taxon>
        <taxon>Agaricomycotina</taxon>
        <taxon>Tremellomycetes</taxon>
        <taxon>Trichosporonales</taxon>
        <taxon>Trichosporonaceae</taxon>
        <taxon>Vanrija</taxon>
    </lineage>
</organism>
<feature type="signal peptide" evidence="3">
    <location>
        <begin position="1"/>
        <end position="16"/>
    </location>
</feature>
<feature type="transmembrane region" description="Helical" evidence="2">
    <location>
        <begin position="196"/>
        <end position="220"/>
    </location>
</feature>
<evidence type="ECO:0000256" key="3">
    <source>
        <dbReference type="SAM" id="SignalP"/>
    </source>
</evidence>
<dbReference type="RefSeq" id="XP_069207129.1">
    <property type="nucleotide sequence ID" value="XM_069355058.1"/>
</dbReference>
<protein>
    <submittedName>
        <fullName evidence="4">Uncharacterized protein</fullName>
    </submittedName>
</protein>
<keyword evidence="5" id="KW-1185">Reference proteome</keyword>
<comment type="caution">
    <text evidence="4">The sequence shown here is derived from an EMBL/GenBank/DDBJ whole genome shotgun (WGS) entry which is preliminary data.</text>
</comment>
<keyword evidence="3" id="KW-0732">Signal</keyword>
<evidence type="ECO:0000313" key="4">
    <source>
        <dbReference type="EMBL" id="KAL1407185.1"/>
    </source>
</evidence>
<reference evidence="4 5" key="1">
    <citation type="submission" date="2023-08" db="EMBL/GenBank/DDBJ databases">
        <title>Annotated Genome Sequence of Vanrija albida AlHP1.</title>
        <authorList>
            <person name="Herzog R."/>
        </authorList>
    </citation>
    <scope>NUCLEOTIDE SEQUENCE [LARGE SCALE GENOMIC DNA]</scope>
    <source>
        <strain evidence="4 5">AlHP1</strain>
    </source>
</reference>
<feature type="region of interest" description="Disordered" evidence="1">
    <location>
        <begin position="24"/>
        <end position="57"/>
    </location>
</feature>
<accession>A0ABR3PXN8</accession>
<evidence type="ECO:0000256" key="1">
    <source>
        <dbReference type="SAM" id="MobiDB-lite"/>
    </source>
</evidence>
<dbReference type="EMBL" id="JBBXJM010000005">
    <property type="protein sequence ID" value="KAL1407185.1"/>
    <property type="molecule type" value="Genomic_DNA"/>
</dbReference>
<evidence type="ECO:0000313" key="5">
    <source>
        <dbReference type="Proteomes" id="UP001565368"/>
    </source>
</evidence>
<keyword evidence="2" id="KW-0472">Membrane</keyword>
<feature type="chain" id="PRO_5046382027" evidence="3">
    <location>
        <begin position="17"/>
        <end position="221"/>
    </location>
</feature>